<accession>A0AAN7M7N6</accession>
<gene>
    <name evidence="2" type="ORF">SAY86_031478</name>
</gene>
<evidence type="ECO:0000313" key="3">
    <source>
        <dbReference type="Proteomes" id="UP001346149"/>
    </source>
</evidence>
<comment type="caution">
    <text evidence="2">The sequence shown here is derived from an EMBL/GenBank/DDBJ whole genome shotgun (WGS) entry which is preliminary data.</text>
</comment>
<feature type="compositionally biased region" description="Basic and acidic residues" evidence="1">
    <location>
        <begin position="25"/>
        <end position="36"/>
    </location>
</feature>
<dbReference type="AlphaFoldDB" id="A0AAN7M7N6"/>
<feature type="region of interest" description="Disordered" evidence="1">
    <location>
        <begin position="1"/>
        <end position="37"/>
    </location>
</feature>
<keyword evidence="3" id="KW-1185">Reference proteome</keyword>
<protein>
    <submittedName>
        <fullName evidence="2">Uncharacterized protein</fullName>
    </submittedName>
</protein>
<dbReference type="Proteomes" id="UP001346149">
    <property type="component" value="Unassembled WGS sequence"/>
</dbReference>
<dbReference type="EMBL" id="JAXQNO010000009">
    <property type="protein sequence ID" value="KAK4791065.1"/>
    <property type="molecule type" value="Genomic_DNA"/>
</dbReference>
<evidence type="ECO:0000256" key="1">
    <source>
        <dbReference type="SAM" id="MobiDB-lite"/>
    </source>
</evidence>
<proteinExistence type="predicted"/>
<feature type="compositionally biased region" description="Pro residues" evidence="1">
    <location>
        <begin position="1"/>
        <end position="16"/>
    </location>
</feature>
<sequence length="91" mass="10187">MCNLGPPPPPSPPSPPASQQTHPSTQKEKRMTETGRIRSSVCAFSFVQEVWGEVKFGAGGVRKKTPQRLRHTVHFIPTQVRSPGRTEVRRR</sequence>
<organism evidence="2 3">
    <name type="scientific">Trapa natans</name>
    <name type="common">Water chestnut</name>
    <dbReference type="NCBI Taxonomy" id="22666"/>
    <lineage>
        <taxon>Eukaryota</taxon>
        <taxon>Viridiplantae</taxon>
        <taxon>Streptophyta</taxon>
        <taxon>Embryophyta</taxon>
        <taxon>Tracheophyta</taxon>
        <taxon>Spermatophyta</taxon>
        <taxon>Magnoliopsida</taxon>
        <taxon>eudicotyledons</taxon>
        <taxon>Gunneridae</taxon>
        <taxon>Pentapetalae</taxon>
        <taxon>rosids</taxon>
        <taxon>malvids</taxon>
        <taxon>Myrtales</taxon>
        <taxon>Lythraceae</taxon>
        <taxon>Trapa</taxon>
    </lineage>
</organism>
<evidence type="ECO:0000313" key="2">
    <source>
        <dbReference type="EMBL" id="KAK4791065.1"/>
    </source>
</evidence>
<reference evidence="2 3" key="1">
    <citation type="journal article" date="2023" name="Hortic Res">
        <title>Pangenome of water caltrop reveals structural variations and asymmetric subgenome divergence after allopolyploidization.</title>
        <authorList>
            <person name="Zhang X."/>
            <person name="Chen Y."/>
            <person name="Wang L."/>
            <person name="Yuan Y."/>
            <person name="Fang M."/>
            <person name="Shi L."/>
            <person name="Lu R."/>
            <person name="Comes H.P."/>
            <person name="Ma Y."/>
            <person name="Chen Y."/>
            <person name="Huang G."/>
            <person name="Zhou Y."/>
            <person name="Zheng Z."/>
            <person name="Qiu Y."/>
        </authorList>
    </citation>
    <scope>NUCLEOTIDE SEQUENCE [LARGE SCALE GENOMIC DNA]</scope>
    <source>
        <strain evidence="2">F231</strain>
    </source>
</reference>
<name>A0AAN7M7N6_TRANT</name>